<dbReference type="AlphaFoldDB" id="T0SFE7"/>
<proteinExistence type="predicted"/>
<protein>
    <submittedName>
        <fullName evidence="1">Uncharacterized protein</fullName>
    </submittedName>
</protein>
<name>T0SFE7_SAPDV</name>
<dbReference type="Proteomes" id="UP000030762">
    <property type="component" value="Unassembled WGS sequence"/>
</dbReference>
<reference evidence="1 2" key="1">
    <citation type="submission" date="2012-04" db="EMBL/GenBank/DDBJ databases">
        <title>The Genome Sequence of Saprolegnia declina VS20.</title>
        <authorList>
            <consortium name="The Broad Institute Genome Sequencing Platform"/>
            <person name="Russ C."/>
            <person name="Nusbaum C."/>
            <person name="Tyler B."/>
            <person name="van West P."/>
            <person name="Dieguez-Uribeondo J."/>
            <person name="de Bruijn I."/>
            <person name="Tripathy S."/>
            <person name="Jiang R."/>
            <person name="Young S.K."/>
            <person name="Zeng Q."/>
            <person name="Gargeya S."/>
            <person name="Fitzgerald M."/>
            <person name="Haas B."/>
            <person name="Abouelleil A."/>
            <person name="Alvarado L."/>
            <person name="Arachchi H.M."/>
            <person name="Berlin A."/>
            <person name="Chapman S.B."/>
            <person name="Goldberg J."/>
            <person name="Griggs A."/>
            <person name="Gujja S."/>
            <person name="Hansen M."/>
            <person name="Howarth C."/>
            <person name="Imamovic A."/>
            <person name="Larimer J."/>
            <person name="McCowen C."/>
            <person name="Montmayeur A."/>
            <person name="Murphy C."/>
            <person name="Neiman D."/>
            <person name="Pearson M."/>
            <person name="Priest M."/>
            <person name="Roberts A."/>
            <person name="Saif S."/>
            <person name="Shea T."/>
            <person name="Sisk P."/>
            <person name="Sykes S."/>
            <person name="Wortman J."/>
            <person name="Nusbaum C."/>
            <person name="Birren B."/>
        </authorList>
    </citation>
    <scope>NUCLEOTIDE SEQUENCE [LARGE SCALE GENOMIC DNA]</scope>
    <source>
        <strain evidence="1 2">VS20</strain>
    </source>
</reference>
<keyword evidence="2" id="KW-1185">Reference proteome</keyword>
<dbReference type="OMA" id="IWMKRME"/>
<dbReference type="OrthoDB" id="10052321at2759"/>
<gene>
    <name evidence="1" type="ORF">SDRG_01635</name>
</gene>
<evidence type="ECO:0000313" key="1">
    <source>
        <dbReference type="EMBL" id="EQC41677.1"/>
    </source>
</evidence>
<dbReference type="GeneID" id="19942362"/>
<organism evidence="1 2">
    <name type="scientific">Saprolegnia diclina (strain VS20)</name>
    <dbReference type="NCBI Taxonomy" id="1156394"/>
    <lineage>
        <taxon>Eukaryota</taxon>
        <taxon>Sar</taxon>
        <taxon>Stramenopiles</taxon>
        <taxon>Oomycota</taxon>
        <taxon>Saprolegniomycetes</taxon>
        <taxon>Saprolegniales</taxon>
        <taxon>Saprolegniaceae</taxon>
        <taxon>Saprolegnia</taxon>
    </lineage>
</organism>
<dbReference type="eggNOG" id="ENOG502QUXH">
    <property type="taxonomic scope" value="Eukaryota"/>
</dbReference>
<dbReference type="VEuPathDB" id="FungiDB:SDRG_01635"/>
<evidence type="ECO:0000313" key="2">
    <source>
        <dbReference type="Proteomes" id="UP000030762"/>
    </source>
</evidence>
<accession>T0SFE7</accession>
<dbReference type="InParanoid" id="T0SFE7"/>
<dbReference type="EMBL" id="JH767134">
    <property type="protein sequence ID" value="EQC41677.1"/>
    <property type="molecule type" value="Genomic_DNA"/>
</dbReference>
<dbReference type="RefSeq" id="XP_008605391.1">
    <property type="nucleotide sequence ID" value="XM_008607169.1"/>
</dbReference>
<sequence length="331" mass="37116">MFVAFARLAVARASSSAVRRHVLRRPAMARLFASGGNDSVTSNTSRFLKLADQIEEDDAIELDDGDEVVTAVDPQDEFFVDLNPGGVGLSERDDKRIFDLFMENPLVNTIKKLSTDNRVSVERIEATIVFQGLERGATIEELREKVFALKKAKATEQAAPATETTGLKAKGRGKKSIEEIALDDAGHAKSIHDEDMTEADFMTNEEWEEYNKEDKIREPDFIYLSDEHDELPPLHRQYGKRNLSDQLSVAEAKVLQAGAVKNTVTLLPSFAKSLNPTGKWKIAIKDISTKRAPLYMRDTDGTLRLATDDEVVKRSWVKRPSYFQGFDKYVS</sequence>